<dbReference type="Proteomes" id="UP000735302">
    <property type="component" value="Unassembled WGS sequence"/>
</dbReference>
<gene>
    <name evidence="3" type="ORF">PoB_007275600</name>
</gene>
<feature type="compositionally biased region" description="Polar residues" evidence="1">
    <location>
        <begin position="203"/>
        <end position="214"/>
    </location>
</feature>
<comment type="caution">
    <text evidence="3">The sequence shown here is derived from an EMBL/GenBank/DDBJ whole genome shotgun (WGS) entry which is preliminary data.</text>
</comment>
<dbReference type="AlphaFoldDB" id="A0AAV4DQ57"/>
<keyword evidence="4" id="KW-1185">Reference proteome</keyword>
<evidence type="ECO:0000259" key="2">
    <source>
        <dbReference type="Pfam" id="PF25273"/>
    </source>
</evidence>
<feature type="region of interest" description="Disordered" evidence="1">
    <location>
        <begin position="90"/>
        <end position="220"/>
    </location>
</feature>
<name>A0AAV4DQ57_9GAST</name>
<evidence type="ECO:0000313" key="3">
    <source>
        <dbReference type="EMBL" id="GFO46251.1"/>
    </source>
</evidence>
<proteinExistence type="predicted"/>
<dbReference type="PANTHER" id="PTHR10773">
    <property type="entry name" value="DNA-DIRECTED RNA POLYMERASES I, II, AND III SUBUNIT RPABC2"/>
    <property type="match status" value="1"/>
</dbReference>
<feature type="compositionally biased region" description="Polar residues" evidence="1">
    <location>
        <begin position="156"/>
        <end position="171"/>
    </location>
</feature>
<sequence>MAAPELKSTAMNEECLSDLEQKSTDSDDSMDVPLVRLAELQKEVEIKRKGDRRAQIIDSAEDGFNKVVTETSKSPTKRKSALAANTAWELSEKEEVGPEYWSDLSLDDSDADPDFSPPKKKRTSFRVTHQTTCSKDRPSALPKTDLQHDQPINAETDMQPSTSSVVNQISELTEEDPEQTNAKKRKRSRDESNWARNKRKQQRNSGQSYTTSRGKQVEARKMTEGCNTGCRQKCHSNFGPEERSLIFNNYWALQNIDLQRQFIASTVTKSETKRSYNNKAGSRRSSTYCYSLLTSGQKQTVCKKFYLATLGIKQDIVFGAIRKVTETGAVTHDQRGAHENHPTLEVHVLQSIKDHIKSFPSVPSHYCRKTSDKQYLEDNLSLATMYRLYKEHCTKEGITCAKEASYKRIFYRDFNIAFHQPKKDQCDECQAYGNITEPTEEQKEQQTAHLGRKERARSYKDFLKSKAKENSHVSSACFDLQQILPCPHGQISSFFYKRKLSVYNLSVYDLATGDVFCNLWSEAISARGANQIASCVLNFIDHQVQKGVSKIHLVSDNCTGQNRNRYMATMLYYAMDNYSSLQELEHCFLERGHTQNENDSVHSVISRAAKNIPIYTPEQWAAVIRGARRGKHPYNVRELTSTDIFDFKQYSASLKNFEKDENDEKVQWMKIKSLCITRDEPNILQIKYDFDQSNTVKVDLFRGRRKSEQAVVQLQILKEKAGVTSAKKADLMSMCNTLLIPRQHHSFFEQLPIVSTE</sequence>
<feature type="domain" description="DUF7869" evidence="2">
    <location>
        <begin position="526"/>
        <end position="653"/>
    </location>
</feature>
<protein>
    <submittedName>
        <fullName evidence="3">DNA repair protein rhp54</fullName>
    </submittedName>
</protein>
<reference evidence="3 4" key="1">
    <citation type="journal article" date="2021" name="Elife">
        <title>Chloroplast acquisition without the gene transfer in kleptoplastic sea slugs, Plakobranchus ocellatus.</title>
        <authorList>
            <person name="Maeda T."/>
            <person name="Takahashi S."/>
            <person name="Yoshida T."/>
            <person name="Shimamura S."/>
            <person name="Takaki Y."/>
            <person name="Nagai Y."/>
            <person name="Toyoda A."/>
            <person name="Suzuki Y."/>
            <person name="Arimoto A."/>
            <person name="Ishii H."/>
            <person name="Satoh N."/>
            <person name="Nishiyama T."/>
            <person name="Hasebe M."/>
            <person name="Maruyama T."/>
            <person name="Minagawa J."/>
            <person name="Obokata J."/>
            <person name="Shigenobu S."/>
        </authorList>
    </citation>
    <scope>NUCLEOTIDE SEQUENCE [LARGE SCALE GENOMIC DNA]</scope>
</reference>
<organism evidence="3 4">
    <name type="scientific">Plakobranchus ocellatus</name>
    <dbReference type="NCBI Taxonomy" id="259542"/>
    <lineage>
        <taxon>Eukaryota</taxon>
        <taxon>Metazoa</taxon>
        <taxon>Spiralia</taxon>
        <taxon>Lophotrochozoa</taxon>
        <taxon>Mollusca</taxon>
        <taxon>Gastropoda</taxon>
        <taxon>Heterobranchia</taxon>
        <taxon>Euthyneura</taxon>
        <taxon>Panpulmonata</taxon>
        <taxon>Sacoglossa</taxon>
        <taxon>Placobranchoidea</taxon>
        <taxon>Plakobranchidae</taxon>
        <taxon>Plakobranchus</taxon>
    </lineage>
</organism>
<dbReference type="Pfam" id="PF25273">
    <property type="entry name" value="DUF7869"/>
    <property type="match status" value="1"/>
</dbReference>
<feature type="region of interest" description="Disordered" evidence="1">
    <location>
        <begin position="1"/>
        <end position="30"/>
    </location>
</feature>
<dbReference type="InterPro" id="IPR057191">
    <property type="entry name" value="DUF7869"/>
</dbReference>
<dbReference type="EMBL" id="BLXT01008183">
    <property type="protein sequence ID" value="GFO46251.1"/>
    <property type="molecule type" value="Genomic_DNA"/>
</dbReference>
<accession>A0AAV4DQ57</accession>
<evidence type="ECO:0000313" key="4">
    <source>
        <dbReference type="Proteomes" id="UP000735302"/>
    </source>
</evidence>
<evidence type="ECO:0000256" key="1">
    <source>
        <dbReference type="SAM" id="MobiDB-lite"/>
    </source>
</evidence>
<dbReference type="PANTHER" id="PTHR10773:SF19">
    <property type="match status" value="1"/>
</dbReference>